<dbReference type="EMBL" id="QRBI01000119">
    <property type="protein sequence ID" value="RMC07962.1"/>
    <property type="molecule type" value="Genomic_DNA"/>
</dbReference>
<gene>
    <name evidence="1" type="ORF">DUI87_15434</name>
</gene>
<proteinExistence type="predicted"/>
<evidence type="ECO:0000313" key="1">
    <source>
        <dbReference type="EMBL" id="RMC07962.1"/>
    </source>
</evidence>
<sequence length="250" mass="27963">MGFGGFFSLSPVQWTFPPLYQCPFMEMIRSVHTLQSDKCSCAWLDPSHAAVSAVGCSSCNPAQNSLYMKPLAIAVDVDTGSWSSECGAKTWAACCQPRGFDVLKFLMLDEKGILSYGEIVLEETDIQPSLTYKYGSEERQIRCADRQDSPMANCPSGAKSNSHPVTDPFYVTLCYLYMIDQNDYESSNPCSYCLEMQIFQNWDRGLVLLEEKPAKPGVTVLTDWSVQLVDDSNCAKTLKKDFYFQECLAI</sequence>
<name>A0A3M0K469_HIRRU</name>
<protein>
    <submittedName>
        <fullName evidence="1">Uncharacterized protein</fullName>
    </submittedName>
</protein>
<dbReference type="Proteomes" id="UP000269221">
    <property type="component" value="Unassembled WGS sequence"/>
</dbReference>
<organism evidence="1 2">
    <name type="scientific">Hirundo rustica rustica</name>
    <dbReference type="NCBI Taxonomy" id="333673"/>
    <lineage>
        <taxon>Eukaryota</taxon>
        <taxon>Metazoa</taxon>
        <taxon>Chordata</taxon>
        <taxon>Craniata</taxon>
        <taxon>Vertebrata</taxon>
        <taxon>Euteleostomi</taxon>
        <taxon>Archelosauria</taxon>
        <taxon>Archosauria</taxon>
        <taxon>Dinosauria</taxon>
        <taxon>Saurischia</taxon>
        <taxon>Theropoda</taxon>
        <taxon>Coelurosauria</taxon>
        <taxon>Aves</taxon>
        <taxon>Neognathae</taxon>
        <taxon>Neoaves</taxon>
        <taxon>Telluraves</taxon>
        <taxon>Australaves</taxon>
        <taxon>Passeriformes</taxon>
        <taxon>Sylvioidea</taxon>
        <taxon>Hirundinidae</taxon>
        <taxon>Hirundo</taxon>
    </lineage>
</organism>
<comment type="caution">
    <text evidence="1">The sequence shown here is derived from an EMBL/GenBank/DDBJ whole genome shotgun (WGS) entry which is preliminary data.</text>
</comment>
<evidence type="ECO:0000313" key="2">
    <source>
        <dbReference type="Proteomes" id="UP000269221"/>
    </source>
</evidence>
<accession>A0A3M0K469</accession>
<dbReference type="AlphaFoldDB" id="A0A3M0K469"/>
<reference evidence="1 2" key="1">
    <citation type="submission" date="2018-07" db="EMBL/GenBank/DDBJ databases">
        <title>A high quality draft genome assembly of the barn swallow (H. rustica rustica).</title>
        <authorList>
            <person name="Formenti G."/>
            <person name="Chiara M."/>
            <person name="Poveda L."/>
            <person name="Francoijs K.-J."/>
            <person name="Bonisoli-Alquati A."/>
            <person name="Canova L."/>
            <person name="Gianfranceschi L."/>
            <person name="Horner D.S."/>
            <person name="Saino N."/>
        </authorList>
    </citation>
    <scope>NUCLEOTIDE SEQUENCE [LARGE SCALE GENOMIC DNA]</scope>
    <source>
        <strain evidence="1">Chelidonia</strain>
        <tissue evidence="1">Blood</tissue>
    </source>
</reference>
<keyword evidence="2" id="KW-1185">Reference proteome</keyword>